<feature type="transmembrane region" description="Helical" evidence="1">
    <location>
        <begin position="325"/>
        <end position="344"/>
    </location>
</feature>
<dbReference type="RefSeq" id="WP_310361447.1">
    <property type="nucleotide sequence ID" value="NZ_JAVDVC010000005.1"/>
</dbReference>
<keyword evidence="1" id="KW-0472">Membrane</keyword>
<name>A0AAW8MBC0_9PSED</name>
<feature type="transmembrane region" description="Helical" evidence="1">
    <location>
        <begin position="196"/>
        <end position="216"/>
    </location>
</feature>
<accession>A0AAW8MBC0</accession>
<dbReference type="AlphaFoldDB" id="A0AAW8MBC0"/>
<keyword evidence="1" id="KW-0812">Transmembrane</keyword>
<feature type="transmembrane region" description="Helical" evidence="1">
    <location>
        <begin position="351"/>
        <end position="370"/>
    </location>
</feature>
<feature type="transmembrane region" description="Helical" evidence="1">
    <location>
        <begin position="15"/>
        <end position="37"/>
    </location>
</feature>
<gene>
    <name evidence="2" type="ORF">J2W43_003021</name>
</gene>
<proteinExistence type="predicted"/>
<feature type="transmembrane region" description="Helical" evidence="1">
    <location>
        <begin position="294"/>
        <end position="319"/>
    </location>
</feature>
<organism evidence="2 3">
    <name type="scientific">Pseudomonas brassicacearum</name>
    <dbReference type="NCBI Taxonomy" id="930166"/>
    <lineage>
        <taxon>Bacteria</taxon>
        <taxon>Pseudomonadati</taxon>
        <taxon>Pseudomonadota</taxon>
        <taxon>Gammaproteobacteria</taxon>
        <taxon>Pseudomonadales</taxon>
        <taxon>Pseudomonadaceae</taxon>
        <taxon>Pseudomonas</taxon>
    </lineage>
</organism>
<comment type="caution">
    <text evidence="2">The sequence shown here is derived from an EMBL/GenBank/DDBJ whole genome shotgun (WGS) entry which is preliminary data.</text>
</comment>
<dbReference type="Proteomes" id="UP001252613">
    <property type="component" value="Unassembled WGS sequence"/>
</dbReference>
<evidence type="ECO:0000256" key="1">
    <source>
        <dbReference type="SAM" id="Phobius"/>
    </source>
</evidence>
<reference evidence="2" key="1">
    <citation type="submission" date="2023-07" db="EMBL/GenBank/DDBJ databases">
        <title>Sorghum-associated microbial communities from plants grown in Nebraska, USA.</title>
        <authorList>
            <person name="Schachtman D."/>
        </authorList>
    </citation>
    <scope>NUCLEOTIDE SEQUENCE</scope>
    <source>
        <strain evidence="2">3432</strain>
    </source>
</reference>
<dbReference type="InterPro" id="IPR025686">
    <property type="entry name" value="Glucos_trans_II"/>
</dbReference>
<feature type="transmembrane region" description="Helical" evidence="1">
    <location>
        <begin position="127"/>
        <end position="145"/>
    </location>
</feature>
<keyword evidence="1" id="KW-1133">Transmembrane helix</keyword>
<sequence>MTQFVYAKALTRNDVLLFFLVANFLYVFPLIQADYFYNDDSWRALVGGGGWREEGRAAIDFFYNIVSFSSRAPDLFPLPLFIATATMSLALRDLTFFYFERPSFAHCLVILPIWYNPAFLQNLSYRYDGPTMTLGLVALIYAVIWQRQRLWSDIGGAALLMALALSFYQLLLGFFIALCCVEVIRRVWERQTSEVIIAFVGRKLMAIAIAVLVYYVTTYQWMFGLRQALLAFETDSLLEIRDRLFHIGRMLSGWGAEGVRPLIWCGALLTVTGYAWAGFNLLRRPESFWRKTTLTSAYLLAVPVLLMCIPGITVFFAYFNKGARTFVALSALLLLMFFFSLQVVTRIHARLGVVLLIPLLAMLSFSFGYGRVLALQKEQERAVLASLAYDITHSSLRDQHSIYMIPELKAYWLPAASGAFAAMPALKQILGVDYVLLPEALPRAGITNVYLAKDQGMIAALRRGEYSPVVSTLFYDLYVIHDNGYIFMKKPQGDPDVVPKLCLMIDIERCH</sequence>
<evidence type="ECO:0008006" key="4">
    <source>
        <dbReference type="Google" id="ProtNLM"/>
    </source>
</evidence>
<dbReference type="Pfam" id="PF14264">
    <property type="entry name" value="Glucos_trans_II"/>
    <property type="match status" value="1"/>
</dbReference>
<protein>
    <recommendedName>
        <fullName evidence="4">Glucosyl transferase GtrII</fullName>
    </recommendedName>
</protein>
<dbReference type="EMBL" id="JAVDVC010000005">
    <property type="protein sequence ID" value="MDR6959034.1"/>
    <property type="molecule type" value="Genomic_DNA"/>
</dbReference>
<feature type="transmembrane region" description="Helical" evidence="1">
    <location>
        <begin position="261"/>
        <end position="282"/>
    </location>
</feature>
<evidence type="ECO:0000313" key="2">
    <source>
        <dbReference type="EMBL" id="MDR6959034.1"/>
    </source>
</evidence>
<feature type="transmembrane region" description="Helical" evidence="1">
    <location>
        <begin position="157"/>
        <end position="184"/>
    </location>
</feature>
<evidence type="ECO:0000313" key="3">
    <source>
        <dbReference type="Proteomes" id="UP001252613"/>
    </source>
</evidence>